<dbReference type="InterPro" id="IPR017871">
    <property type="entry name" value="ABC_transporter-like_CS"/>
</dbReference>
<evidence type="ECO:0000256" key="1">
    <source>
        <dbReference type="ARBA" id="ARBA00022448"/>
    </source>
</evidence>
<accession>A0A5B8NK15</accession>
<sequence length="268" mass="29784">MIPLSIHQVKKQYPDGTQAVKGVSFNINPGEGTILLGSNGSGKTTLLRCMNGLETATTGSIYVDDIDVVAAKKRKDHRKIKRVRQQVGMVFQRFELIGNLGVLQNVLFGSLGRIRKPWEMFTSTATKEERDRAMECLDRVGLSDYAGQRARSLSGGQQQRVGIARMLLQEPQIVLADEPIASLDPKSGREVMNLLWEIVRERNLTVVCALHQLAIAQEYGDRLIGMRHGNLVMDSAEKSVSTEELNHLYDDDEEEEEATAAVEAEMTS</sequence>
<evidence type="ECO:0000313" key="9">
    <source>
        <dbReference type="EMBL" id="QDZ39316.1"/>
    </source>
</evidence>
<organism evidence="9 10">
    <name type="scientific">Euhalothece natronophila Z-M001</name>
    <dbReference type="NCBI Taxonomy" id="522448"/>
    <lineage>
        <taxon>Bacteria</taxon>
        <taxon>Bacillati</taxon>
        <taxon>Cyanobacteriota</taxon>
        <taxon>Cyanophyceae</taxon>
        <taxon>Oscillatoriophycideae</taxon>
        <taxon>Chroococcales</taxon>
        <taxon>Halothecacae</taxon>
        <taxon>Halothece cluster</taxon>
        <taxon>Euhalothece</taxon>
    </lineage>
</organism>
<dbReference type="EMBL" id="CP042326">
    <property type="protein sequence ID" value="QDZ39316.1"/>
    <property type="molecule type" value="Genomic_DNA"/>
</dbReference>
<keyword evidence="2" id="KW-1003">Cell membrane</keyword>
<evidence type="ECO:0000256" key="5">
    <source>
        <dbReference type="ARBA" id="ARBA00022885"/>
    </source>
</evidence>
<dbReference type="SUPFAM" id="SSF52540">
    <property type="entry name" value="P-loop containing nucleoside triphosphate hydrolases"/>
    <property type="match status" value="1"/>
</dbReference>
<evidence type="ECO:0000256" key="7">
    <source>
        <dbReference type="ARBA" id="ARBA00023136"/>
    </source>
</evidence>
<dbReference type="PANTHER" id="PTHR43166:SF6">
    <property type="entry name" value="PHOSPHONATES IMPORT ATP-BINDING PROTEIN PHNC"/>
    <property type="match status" value="1"/>
</dbReference>
<dbReference type="InterPro" id="IPR050086">
    <property type="entry name" value="MetN_ABC_transporter-like"/>
</dbReference>
<dbReference type="InterPro" id="IPR003439">
    <property type="entry name" value="ABC_transporter-like_ATP-bd"/>
</dbReference>
<dbReference type="Pfam" id="PF00005">
    <property type="entry name" value="ABC_tran"/>
    <property type="match status" value="1"/>
</dbReference>
<dbReference type="OrthoDB" id="9802264at2"/>
<dbReference type="GO" id="GO:0005524">
    <property type="term" value="F:ATP binding"/>
    <property type="evidence" value="ECO:0007669"/>
    <property type="project" value="UniProtKB-KW"/>
</dbReference>
<evidence type="ECO:0000259" key="8">
    <source>
        <dbReference type="PROSITE" id="PS50893"/>
    </source>
</evidence>
<dbReference type="NCBIfam" id="TIGR02315">
    <property type="entry name" value="ABC_phnC"/>
    <property type="match status" value="1"/>
</dbReference>
<dbReference type="PROSITE" id="PS00211">
    <property type="entry name" value="ABC_TRANSPORTER_1"/>
    <property type="match status" value="1"/>
</dbReference>
<evidence type="ECO:0000256" key="6">
    <source>
        <dbReference type="ARBA" id="ARBA00022967"/>
    </source>
</evidence>
<keyword evidence="5" id="KW-0918">Phosphonate transport</keyword>
<dbReference type="Gene3D" id="3.40.50.300">
    <property type="entry name" value="P-loop containing nucleotide triphosphate hydrolases"/>
    <property type="match status" value="1"/>
</dbReference>
<keyword evidence="4 9" id="KW-0067">ATP-binding</keyword>
<keyword evidence="10" id="KW-1185">Reference proteome</keyword>
<dbReference type="GO" id="GO:0016020">
    <property type="term" value="C:membrane"/>
    <property type="evidence" value="ECO:0007669"/>
    <property type="project" value="InterPro"/>
</dbReference>
<dbReference type="CDD" id="cd03256">
    <property type="entry name" value="ABC_PhnC_transporter"/>
    <property type="match status" value="1"/>
</dbReference>
<proteinExistence type="predicted"/>
<dbReference type="PROSITE" id="PS50893">
    <property type="entry name" value="ABC_TRANSPORTER_2"/>
    <property type="match status" value="1"/>
</dbReference>
<dbReference type="AlphaFoldDB" id="A0A5B8NK15"/>
<dbReference type="InterPro" id="IPR012693">
    <property type="entry name" value="ABC_transpr_PhnC"/>
</dbReference>
<evidence type="ECO:0000256" key="2">
    <source>
        <dbReference type="ARBA" id="ARBA00022475"/>
    </source>
</evidence>
<name>A0A5B8NK15_9CHRO</name>
<keyword evidence="1" id="KW-0813">Transport</keyword>
<dbReference type="SMART" id="SM00382">
    <property type="entry name" value="AAA"/>
    <property type="match status" value="1"/>
</dbReference>
<dbReference type="PANTHER" id="PTHR43166">
    <property type="entry name" value="AMINO ACID IMPORT ATP-BINDING PROTEIN"/>
    <property type="match status" value="1"/>
</dbReference>
<evidence type="ECO:0000256" key="3">
    <source>
        <dbReference type="ARBA" id="ARBA00022741"/>
    </source>
</evidence>
<dbReference type="GO" id="GO:0015416">
    <property type="term" value="F:ABC-type phosphonate transporter activity"/>
    <property type="evidence" value="ECO:0007669"/>
    <property type="project" value="InterPro"/>
</dbReference>
<reference evidence="9" key="1">
    <citation type="submission" date="2019-08" db="EMBL/GenBank/DDBJ databases">
        <title>Carotenoids and Carotenoid Binding Proteins in the Halophilic Cyanobacterium Euhalothece sp. ZM00.</title>
        <authorList>
            <person name="Cho S.M."/>
            <person name="Song J.Y."/>
            <person name="Park Y.-I."/>
        </authorList>
    </citation>
    <scope>NUCLEOTIDE SEQUENCE [LARGE SCALE GENOMIC DNA]</scope>
    <source>
        <strain evidence="9">Z-M001</strain>
    </source>
</reference>
<protein>
    <submittedName>
        <fullName evidence="9">Phosphonate ABC transporter ATP-binding protein</fullName>
    </submittedName>
</protein>
<dbReference type="RefSeq" id="WP_146294920.1">
    <property type="nucleotide sequence ID" value="NZ_CP042326.1"/>
</dbReference>
<dbReference type="Proteomes" id="UP000318453">
    <property type="component" value="Chromosome"/>
</dbReference>
<keyword evidence="3" id="KW-0547">Nucleotide-binding</keyword>
<evidence type="ECO:0000256" key="4">
    <source>
        <dbReference type="ARBA" id="ARBA00022840"/>
    </source>
</evidence>
<keyword evidence="7" id="KW-0472">Membrane</keyword>
<dbReference type="KEGG" id="enn:FRE64_04860"/>
<feature type="domain" description="ABC transporter" evidence="8">
    <location>
        <begin position="4"/>
        <end position="253"/>
    </location>
</feature>
<dbReference type="InterPro" id="IPR003593">
    <property type="entry name" value="AAA+_ATPase"/>
</dbReference>
<keyword evidence="6" id="KW-1278">Translocase</keyword>
<dbReference type="GO" id="GO:0016887">
    <property type="term" value="F:ATP hydrolysis activity"/>
    <property type="evidence" value="ECO:0007669"/>
    <property type="project" value="InterPro"/>
</dbReference>
<dbReference type="InterPro" id="IPR027417">
    <property type="entry name" value="P-loop_NTPase"/>
</dbReference>
<gene>
    <name evidence="9" type="primary">phnC</name>
    <name evidence="9" type="ORF">FRE64_04860</name>
</gene>
<evidence type="ECO:0000313" key="10">
    <source>
        <dbReference type="Proteomes" id="UP000318453"/>
    </source>
</evidence>